<dbReference type="InterPro" id="IPR008778">
    <property type="entry name" value="Pirin_C_dom"/>
</dbReference>
<evidence type="ECO:0000256" key="3">
    <source>
        <dbReference type="RuleBase" id="RU003457"/>
    </source>
</evidence>
<feature type="domain" description="Pirin C-terminal" evidence="5">
    <location>
        <begin position="177"/>
        <end position="274"/>
    </location>
</feature>
<dbReference type="Gene3D" id="2.60.120.10">
    <property type="entry name" value="Jelly Rolls"/>
    <property type="match status" value="2"/>
</dbReference>
<keyword evidence="2" id="KW-0408">Iron</keyword>
<dbReference type="RefSeq" id="WP_136349427.1">
    <property type="nucleotide sequence ID" value="NZ_SSOC01000006.1"/>
</dbReference>
<name>A0A4S4ATW7_9RHOO</name>
<dbReference type="PIRSF" id="PIRSF006232">
    <property type="entry name" value="Pirin"/>
    <property type="match status" value="1"/>
</dbReference>
<dbReference type="SUPFAM" id="SSF51182">
    <property type="entry name" value="RmlC-like cupins"/>
    <property type="match status" value="1"/>
</dbReference>
<gene>
    <name evidence="6" type="ORF">E6C76_16920</name>
</gene>
<proteinExistence type="inferred from homology"/>
<comment type="similarity">
    <text evidence="1 3">Belongs to the pirin family.</text>
</comment>
<dbReference type="CDD" id="cd02247">
    <property type="entry name" value="cupin_pirin_C"/>
    <property type="match status" value="1"/>
</dbReference>
<feature type="binding site" evidence="2">
    <location>
        <position position="104"/>
    </location>
    <ligand>
        <name>Fe cation</name>
        <dbReference type="ChEBI" id="CHEBI:24875"/>
    </ligand>
</feature>
<accession>A0A4S4ATW7</accession>
<dbReference type="OrthoDB" id="321327at2"/>
<feature type="domain" description="Pirin N-terminal" evidence="4">
    <location>
        <begin position="18"/>
        <end position="124"/>
    </location>
</feature>
<comment type="caution">
    <text evidence="6">The sequence shown here is derived from an EMBL/GenBank/DDBJ whole genome shotgun (WGS) entry which is preliminary data.</text>
</comment>
<feature type="binding site" evidence="2">
    <location>
        <position position="58"/>
    </location>
    <ligand>
        <name>Fe cation</name>
        <dbReference type="ChEBI" id="CHEBI:24875"/>
    </ligand>
</feature>
<dbReference type="Proteomes" id="UP000308430">
    <property type="component" value="Unassembled WGS sequence"/>
</dbReference>
<sequence length="289" mass="31748">MIELVLDGRRSSLGGGVDVLRVLPQARRRMVGPFVFYDHAGPLSLAPGQVSRADVRPHPHIGLATISYLLSGMIVHRDSLGITQEIRPGDVNWMTAGRGISHSERFHHPESFEGGGLELLQAWVALPVEHAEVEPAFDHYPADALPVFDQDGARVRVIAGTAWGRHSPVRTLSPLFYAHAELPAGASLTPPDEYSERALYVAAGSVEVDGCRLVHGQLAVFEPGACPPLRANEDATLMLLGGEPVGERFVWWNFVASTRERIERAKDEWRSGRFPLPPHDHEDLIPLPE</sequence>
<dbReference type="EMBL" id="SSOC01000006">
    <property type="protein sequence ID" value="THF62946.1"/>
    <property type="molecule type" value="Genomic_DNA"/>
</dbReference>
<dbReference type="InterPro" id="IPR014710">
    <property type="entry name" value="RmlC-like_jellyroll"/>
</dbReference>
<evidence type="ECO:0000313" key="7">
    <source>
        <dbReference type="Proteomes" id="UP000308430"/>
    </source>
</evidence>
<feature type="binding site" evidence="2">
    <location>
        <position position="60"/>
    </location>
    <ligand>
        <name>Fe cation</name>
        <dbReference type="ChEBI" id="CHEBI:24875"/>
    </ligand>
</feature>
<dbReference type="InterPro" id="IPR011051">
    <property type="entry name" value="RmlC_Cupin_sf"/>
</dbReference>
<dbReference type="InterPro" id="IPR012093">
    <property type="entry name" value="Pirin"/>
</dbReference>
<feature type="binding site" evidence="2">
    <location>
        <position position="102"/>
    </location>
    <ligand>
        <name>Fe cation</name>
        <dbReference type="ChEBI" id="CHEBI:24875"/>
    </ligand>
</feature>
<dbReference type="GO" id="GO:0046872">
    <property type="term" value="F:metal ion binding"/>
    <property type="evidence" value="ECO:0007669"/>
    <property type="project" value="UniProtKB-KW"/>
</dbReference>
<keyword evidence="7" id="KW-1185">Reference proteome</keyword>
<dbReference type="Pfam" id="PF05726">
    <property type="entry name" value="Pirin_C"/>
    <property type="match status" value="1"/>
</dbReference>
<dbReference type="PANTHER" id="PTHR13903">
    <property type="entry name" value="PIRIN-RELATED"/>
    <property type="match status" value="1"/>
</dbReference>
<protein>
    <submittedName>
        <fullName evidence="6">Pirin family protein</fullName>
    </submittedName>
</protein>
<evidence type="ECO:0000313" key="6">
    <source>
        <dbReference type="EMBL" id="THF62946.1"/>
    </source>
</evidence>
<reference evidence="6 7" key="1">
    <citation type="submission" date="2019-04" db="EMBL/GenBank/DDBJ databases">
        <title>Azoarcus nasutitermitis sp. nov. isolated from termite nest.</title>
        <authorList>
            <person name="Lin S.-Y."/>
            <person name="Hameed A."/>
            <person name="Hsu Y.-H."/>
            <person name="Young C.-C."/>
        </authorList>
    </citation>
    <scope>NUCLEOTIDE SEQUENCE [LARGE SCALE GENOMIC DNA]</scope>
    <source>
        <strain evidence="6 7">CC-YHH838</strain>
    </source>
</reference>
<evidence type="ECO:0000256" key="1">
    <source>
        <dbReference type="ARBA" id="ARBA00008416"/>
    </source>
</evidence>
<evidence type="ECO:0000259" key="4">
    <source>
        <dbReference type="Pfam" id="PF02678"/>
    </source>
</evidence>
<dbReference type="InterPro" id="IPR003829">
    <property type="entry name" value="Pirin_N_dom"/>
</dbReference>
<dbReference type="CDD" id="cd02909">
    <property type="entry name" value="cupin_pirin_N"/>
    <property type="match status" value="1"/>
</dbReference>
<dbReference type="PANTHER" id="PTHR13903:SF8">
    <property type="entry name" value="PIRIN"/>
    <property type="match status" value="1"/>
</dbReference>
<evidence type="ECO:0000256" key="2">
    <source>
        <dbReference type="PIRSR" id="PIRSR006232-1"/>
    </source>
</evidence>
<dbReference type="AlphaFoldDB" id="A0A4S4ATW7"/>
<keyword evidence="2" id="KW-0479">Metal-binding</keyword>
<comment type="cofactor">
    <cofactor evidence="2">
        <name>Fe cation</name>
        <dbReference type="ChEBI" id="CHEBI:24875"/>
    </cofactor>
    <text evidence="2">Binds 1 Fe cation per subunit.</text>
</comment>
<dbReference type="Pfam" id="PF02678">
    <property type="entry name" value="Pirin"/>
    <property type="match status" value="1"/>
</dbReference>
<evidence type="ECO:0000259" key="5">
    <source>
        <dbReference type="Pfam" id="PF05726"/>
    </source>
</evidence>
<organism evidence="6 7">
    <name type="scientific">Pseudothauera nasutitermitis</name>
    <dbReference type="NCBI Taxonomy" id="2565930"/>
    <lineage>
        <taxon>Bacteria</taxon>
        <taxon>Pseudomonadati</taxon>
        <taxon>Pseudomonadota</taxon>
        <taxon>Betaproteobacteria</taxon>
        <taxon>Rhodocyclales</taxon>
        <taxon>Zoogloeaceae</taxon>
        <taxon>Pseudothauera</taxon>
    </lineage>
</organism>